<keyword evidence="5" id="KW-0325">Glycoprotein</keyword>
<keyword evidence="3" id="KW-0106">Calcium</keyword>
<keyword evidence="7" id="KW-0812">Transmembrane</keyword>
<feature type="region of interest" description="Disordered" evidence="6">
    <location>
        <begin position="303"/>
        <end position="323"/>
    </location>
</feature>
<reference evidence="9 10" key="1">
    <citation type="submission" date="2017-08" db="EMBL/GenBank/DDBJ databases">
        <title>Acidophilic green algal genome provides insights into adaptation to an acidic environment.</title>
        <authorList>
            <person name="Hirooka S."/>
            <person name="Hirose Y."/>
            <person name="Kanesaki Y."/>
            <person name="Higuchi S."/>
            <person name="Fujiwara T."/>
            <person name="Onuma R."/>
            <person name="Era A."/>
            <person name="Ohbayashi R."/>
            <person name="Uzuka A."/>
            <person name="Nozaki H."/>
            <person name="Yoshikawa H."/>
            <person name="Miyagishima S.Y."/>
        </authorList>
    </citation>
    <scope>NUCLEOTIDE SEQUENCE [LARGE SCALE GENOMIC DNA]</scope>
    <source>
        <strain evidence="9 10">NIES-2499</strain>
    </source>
</reference>
<feature type="domain" description="Pentraxin (PTX)" evidence="8">
    <location>
        <begin position="33"/>
        <end position="258"/>
    </location>
</feature>
<dbReference type="SUPFAM" id="SSF49899">
    <property type="entry name" value="Concanavalin A-like lectins/glucanases"/>
    <property type="match status" value="2"/>
</dbReference>
<evidence type="ECO:0000256" key="4">
    <source>
        <dbReference type="ARBA" id="ARBA00023157"/>
    </source>
</evidence>
<evidence type="ECO:0000256" key="7">
    <source>
        <dbReference type="SAM" id="Phobius"/>
    </source>
</evidence>
<dbReference type="PANTHER" id="PTHR19277">
    <property type="entry name" value="PENTRAXIN"/>
    <property type="match status" value="1"/>
</dbReference>
<dbReference type="Pfam" id="PF13385">
    <property type="entry name" value="Laminin_G_3"/>
    <property type="match status" value="1"/>
</dbReference>
<keyword evidence="7" id="KW-0472">Membrane</keyword>
<dbReference type="InterPro" id="IPR001759">
    <property type="entry name" value="PTX_dom"/>
</dbReference>
<organism evidence="9 10">
    <name type="scientific">Chlamydomonas eustigma</name>
    <dbReference type="NCBI Taxonomy" id="1157962"/>
    <lineage>
        <taxon>Eukaryota</taxon>
        <taxon>Viridiplantae</taxon>
        <taxon>Chlorophyta</taxon>
        <taxon>core chlorophytes</taxon>
        <taxon>Chlorophyceae</taxon>
        <taxon>CS clade</taxon>
        <taxon>Chlamydomonadales</taxon>
        <taxon>Chlamydomonadaceae</taxon>
        <taxon>Chlamydomonas</taxon>
    </lineage>
</organism>
<evidence type="ECO:0000256" key="1">
    <source>
        <dbReference type="ARBA" id="ARBA00001913"/>
    </source>
</evidence>
<dbReference type="GO" id="GO:0046872">
    <property type="term" value="F:metal ion binding"/>
    <property type="evidence" value="ECO:0007669"/>
    <property type="project" value="UniProtKB-KW"/>
</dbReference>
<name>A0A250WWY7_9CHLO</name>
<feature type="non-terminal residue" evidence="9">
    <location>
        <position position="518"/>
    </location>
</feature>
<dbReference type="SMART" id="SM00159">
    <property type="entry name" value="PTX"/>
    <property type="match status" value="1"/>
</dbReference>
<protein>
    <recommendedName>
        <fullName evidence="8">Pentraxin (PTX) domain-containing protein</fullName>
    </recommendedName>
</protein>
<keyword evidence="10" id="KW-1185">Reference proteome</keyword>
<evidence type="ECO:0000313" key="9">
    <source>
        <dbReference type="EMBL" id="GAX75344.1"/>
    </source>
</evidence>
<evidence type="ECO:0000256" key="6">
    <source>
        <dbReference type="SAM" id="MobiDB-lite"/>
    </source>
</evidence>
<gene>
    <name evidence="9" type="ORF">CEUSTIGMA_g2789.t1</name>
</gene>
<keyword evidence="7" id="KW-1133">Transmembrane helix</keyword>
<dbReference type="InterPro" id="IPR013320">
    <property type="entry name" value="ConA-like_dom_sf"/>
</dbReference>
<comment type="caution">
    <text evidence="9">The sequence shown here is derived from an EMBL/GenBank/DDBJ whole genome shotgun (WGS) entry which is preliminary data.</text>
</comment>
<evidence type="ECO:0000259" key="8">
    <source>
        <dbReference type="SMART" id="SM00159"/>
    </source>
</evidence>
<feature type="transmembrane region" description="Helical" evidence="7">
    <location>
        <begin position="46"/>
        <end position="66"/>
    </location>
</feature>
<feature type="compositionally biased region" description="Polar residues" evidence="6">
    <location>
        <begin position="311"/>
        <end position="323"/>
    </location>
</feature>
<dbReference type="Gene3D" id="2.60.120.200">
    <property type="match status" value="2"/>
</dbReference>
<evidence type="ECO:0000256" key="2">
    <source>
        <dbReference type="ARBA" id="ARBA00022723"/>
    </source>
</evidence>
<dbReference type="EMBL" id="BEGY01000012">
    <property type="protein sequence ID" value="GAX75344.1"/>
    <property type="molecule type" value="Genomic_DNA"/>
</dbReference>
<dbReference type="Proteomes" id="UP000232323">
    <property type="component" value="Unassembled WGS sequence"/>
</dbReference>
<comment type="cofactor">
    <cofactor evidence="1">
        <name>Ca(2+)</name>
        <dbReference type="ChEBI" id="CHEBI:29108"/>
    </cofactor>
</comment>
<dbReference type="OrthoDB" id="89765at2759"/>
<accession>A0A250WWY7</accession>
<keyword evidence="4" id="KW-1015">Disulfide bond</keyword>
<dbReference type="InterPro" id="IPR051360">
    <property type="entry name" value="Neuronal_Pentraxin_Related"/>
</dbReference>
<dbReference type="PANTHER" id="PTHR19277:SF125">
    <property type="entry name" value="B6"/>
    <property type="match status" value="1"/>
</dbReference>
<proteinExistence type="predicted"/>
<keyword evidence="2" id="KW-0479">Metal-binding</keyword>
<evidence type="ECO:0000313" key="10">
    <source>
        <dbReference type="Proteomes" id="UP000232323"/>
    </source>
</evidence>
<sequence>MNADCRGLIKIIIFYKVKCLSLEELGMLCCLETMFLSRQTFRISQLILSLLKLGSVPLISVMLLLLHTDRFTGTVLSYAKDSKAADESTRTADFNHFVIFDTRNILACHDFKYIDLIPDPNKESCHASYHNASGSKTTANVAERTGRWHHLAVTWSTADEGLTLIYVDGLLMSKAYSQKTKPLEPGGALMLGGEQDCYGGCTDPSQGFNGLLDEVRIWRTVRSQQDILDSMRLATGPLKGSSSDLQSDLVAYWKFNDADDDEGQFRHHVQALDSSTYHNHLQLLTPPRLQPAAIILPPTAATAYPSDAGTPPSQRGSNATSSVLKTGSLSLRNNYAINKQARGMPKKSFTIELWARGKKLMFEDVEVPERQTLLSYATEQLDADGSSTGFLDDGIRLERLQVDVNTELLEPFWATSTRGSIGVHVNSNAHEENYEASSWIEFDAGWLDDGWHHISVTWDQASGRTTCFFDGISVIPFWRNDLGVVEERPPLMGGVEPHIAAGTERSADGSLVLGQVSV</sequence>
<evidence type="ECO:0000256" key="3">
    <source>
        <dbReference type="ARBA" id="ARBA00022837"/>
    </source>
</evidence>
<evidence type="ECO:0000256" key="5">
    <source>
        <dbReference type="ARBA" id="ARBA00023180"/>
    </source>
</evidence>
<dbReference type="AlphaFoldDB" id="A0A250WWY7"/>